<keyword evidence="6" id="KW-1185">Reference proteome</keyword>
<feature type="compositionally biased region" description="Low complexity" evidence="3">
    <location>
        <begin position="390"/>
        <end position="403"/>
    </location>
</feature>
<feature type="compositionally biased region" description="Low complexity" evidence="3">
    <location>
        <begin position="287"/>
        <end position="303"/>
    </location>
</feature>
<feature type="compositionally biased region" description="Low complexity" evidence="3">
    <location>
        <begin position="1"/>
        <end position="18"/>
    </location>
</feature>
<dbReference type="Pfam" id="PF01985">
    <property type="entry name" value="CRS1_YhbY"/>
    <property type="match status" value="1"/>
</dbReference>
<gene>
    <name evidence="5" type="ORF">HYH03_009497</name>
</gene>
<dbReference type="PROSITE" id="PS51295">
    <property type="entry name" value="CRM"/>
    <property type="match status" value="1"/>
</dbReference>
<dbReference type="InterPro" id="IPR035920">
    <property type="entry name" value="YhbY-like_sf"/>
</dbReference>
<evidence type="ECO:0000256" key="2">
    <source>
        <dbReference type="PROSITE-ProRule" id="PRU00626"/>
    </source>
</evidence>
<dbReference type="GO" id="GO:0003723">
    <property type="term" value="F:RNA binding"/>
    <property type="evidence" value="ECO:0007669"/>
    <property type="project" value="UniProtKB-UniRule"/>
</dbReference>
<feature type="region of interest" description="Disordered" evidence="3">
    <location>
        <begin position="349"/>
        <end position="407"/>
    </location>
</feature>
<name>A0A835XY01_9CHLO</name>
<comment type="caution">
    <text evidence="5">The sequence shown here is derived from an EMBL/GenBank/DDBJ whole genome shotgun (WGS) entry which is preliminary data.</text>
</comment>
<dbReference type="EMBL" id="JAEHOE010000046">
    <property type="protein sequence ID" value="KAG2492256.1"/>
    <property type="molecule type" value="Genomic_DNA"/>
</dbReference>
<organism evidence="5 6">
    <name type="scientific">Edaphochlamys debaryana</name>
    <dbReference type="NCBI Taxonomy" id="47281"/>
    <lineage>
        <taxon>Eukaryota</taxon>
        <taxon>Viridiplantae</taxon>
        <taxon>Chlorophyta</taxon>
        <taxon>core chlorophytes</taxon>
        <taxon>Chlorophyceae</taxon>
        <taxon>CS clade</taxon>
        <taxon>Chlamydomonadales</taxon>
        <taxon>Chlamydomonadales incertae sedis</taxon>
        <taxon>Edaphochlamys</taxon>
    </lineage>
</organism>
<sequence length="421" mass="42218">MRIAGAAKPAAAASTSAPVGGRRPSQPRSGAPPRAANPATLQQPEEMEQAAAAAAALKQAQAWDQGQTEGDADPTGPSAPQPVPFGDVGGPDGEFSFVQVGRPVRARLPTNPSSAASPPPPRSTPHAAAGPAAASSSSSQATNDDSDDDDSAVSQERIPMLRPDERQQPPLHPRAARQLWRAAEQLAAAGQLVRLPVGRAGLSRALLAQAGELLERHELLRLNLLPSCSLEPQFVAWVAEGALDCAVVGVKGRTATLFREHGLPRPPASLRSEEGADVLATGLGTTPAASGGSGPNESAAAAAGPAGSGVEVFVADKGDSRGVGALRVPAHGAGTEAVAGGAEADAGAAAAGLGERRSAEARGPAAAGEGGRPQTEGEGGGDGERGQGAGEADALASKEAAAARWRRAWGARRSVRVRLPL</sequence>
<dbReference type="InterPro" id="IPR001890">
    <property type="entry name" value="RNA-binding_CRM"/>
</dbReference>
<dbReference type="OrthoDB" id="551389at2759"/>
<feature type="domain" description="CRM" evidence="4">
    <location>
        <begin position="169"/>
        <end position="270"/>
    </location>
</feature>
<keyword evidence="1 2" id="KW-0694">RNA-binding</keyword>
<feature type="compositionally biased region" description="Low complexity" evidence="3">
    <location>
        <begin position="124"/>
        <end position="143"/>
    </location>
</feature>
<proteinExistence type="predicted"/>
<dbReference type="AlphaFoldDB" id="A0A835XY01"/>
<accession>A0A835XY01</accession>
<evidence type="ECO:0000313" key="6">
    <source>
        <dbReference type="Proteomes" id="UP000612055"/>
    </source>
</evidence>
<dbReference type="Gene3D" id="3.30.110.60">
    <property type="entry name" value="YhbY-like"/>
    <property type="match status" value="1"/>
</dbReference>
<dbReference type="SUPFAM" id="SSF75471">
    <property type="entry name" value="YhbY-like"/>
    <property type="match status" value="1"/>
</dbReference>
<evidence type="ECO:0000259" key="4">
    <source>
        <dbReference type="PROSITE" id="PS51295"/>
    </source>
</evidence>
<dbReference type="SMART" id="SM01103">
    <property type="entry name" value="CRS1_YhbY"/>
    <property type="match status" value="1"/>
</dbReference>
<feature type="region of interest" description="Disordered" evidence="3">
    <location>
        <begin position="1"/>
        <end position="153"/>
    </location>
</feature>
<evidence type="ECO:0000256" key="1">
    <source>
        <dbReference type="ARBA" id="ARBA00022884"/>
    </source>
</evidence>
<feature type="compositionally biased region" description="Low complexity" evidence="3">
    <location>
        <begin position="361"/>
        <end position="376"/>
    </location>
</feature>
<protein>
    <recommendedName>
        <fullName evidence="4">CRM domain-containing protein</fullName>
    </recommendedName>
</protein>
<feature type="compositionally biased region" description="Low complexity" evidence="3">
    <location>
        <begin position="49"/>
        <end position="62"/>
    </location>
</feature>
<evidence type="ECO:0000256" key="3">
    <source>
        <dbReference type="SAM" id="MobiDB-lite"/>
    </source>
</evidence>
<feature type="region of interest" description="Disordered" evidence="3">
    <location>
        <begin position="282"/>
        <end position="303"/>
    </location>
</feature>
<dbReference type="Proteomes" id="UP000612055">
    <property type="component" value="Unassembled WGS sequence"/>
</dbReference>
<reference evidence="5" key="1">
    <citation type="journal article" date="2020" name="bioRxiv">
        <title>Comparative genomics of Chlamydomonas.</title>
        <authorList>
            <person name="Craig R.J."/>
            <person name="Hasan A.R."/>
            <person name="Ness R.W."/>
            <person name="Keightley P.D."/>
        </authorList>
    </citation>
    <scope>NUCLEOTIDE SEQUENCE</scope>
    <source>
        <strain evidence="5">CCAP 11/70</strain>
    </source>
</reference>
<evidence type="ECO:0000313" key="5">
    <source>
        <dbReference type="EMBL" id="KAG2492256.1"/>
    </source>
</evidence>